<evidence type="ECO:0000256" key="1">
    <source>
        <dbReference type="ARBA" id="ARBA00004651"/>
    </source>
</evidence>
<keyword evidence="4 6" id="KW-1133">Transmembrane helix</keyword>
<evidence type="ECO:0000313" key="9">
    <source>
        <dbReference type="Proteomes" id="UP000235703"/>
    </source>
</evidence>
<dbReference type="AlphaFoldDB" id="A0A2N6PH90"/>
<evidence type="ECO:0000256" key="4">
    <source>
        <dbReference type="ARBA" id="ARBA00022989"/>
    </source>
</evidence>
<keyword evidence="5 6" id="KW-0472">Membrane</keyword>
<gene>
    <name evidence="8" type="ORF">CJ198_06515</name>
</gene>
<dbReference type="Pfam" id="PF12823">
    <property type="entry name" value="DUF3817"/>
    <property type="match status" value="1"/>
</dbReference>
<dbReference type="InterPro" id="IPR023845">
    <property type="entry name" value="DUF3817_TM"/>
</dbReference>
<name>A0A2N6PH90_9MICO</name>
<dbReference type="NCBIfam" id="TIGR03954">
    <property type="entry name" value="integ_memb_HG"/>
    <property type="match status" value="1"/>
</dbReference>
<evidence type="ECO:0000256" key="6">
    <source>
        <dbReference type="SAM" id="Phobius"/>
    </source>
</evidence>
<dbReference type="Proteomes" id="UP000235703">
    <property type="component" value="Unassembled WGS sequence"/>
</dbReference>
<evidence type="ECO:0000259" key="7">
    <source>
        <dbReference type="Pfam" id="PF12823"/>
    </source>
</evidence>
<keyword evidence="2" id="KW-1003">Cell membrane</keyword>
<feature type="transmembrane region" description="Helical" evidence="6">
    <location>
        <begin position="114"/>
        <end position="133"/>
    </location>
</feature>
<dbReference type="PANTHER" id="PTHR40077">
    <property type="entry name" value="MEMBRANE PROTEIN-RELATED"/>
    <property type="match status" value="1"/>
</dbReference>
<dbReference type="EMBL" id="PNFZ01000003">
    <property type="protein sequence ID" value="PMB98033.1"/>
    <property type="molecule type" value="Genomic_DNA"/>
</dbReference>
<dbReference type="OrthoDB" id="9342687at2"/>
<protein>
    <submittedName>
        <fullName evidence="8">DUF3817 domain-containing protein</fullName>
    </submittedName>
</protein>
<evidence type="ECO:0000256" key="3">
    <source>
        <dbReference type="ARBA" id="ARBA00022692"/>
    </source>
</evidence>
<keyword evidence="3 6" id="KW-0812">Transmembrane</keyword>
<comment type="subcellular location">
    <subcellularLocation>
        <location evidence="1">Cell membrane</location>
        <topology evidence="1">Multi-pass membrane protein</topology>
    </subcellularLocation>
</comment>
<dbReference type="GO" id="GO:0005886">
    <property type="term" value="C:plasma membrane"/>
    <property type="evidence" value="ECO:0007669"/>
    <property type="project" value="UniProtKB-SubCell"/>
</dbReference>
<feature type="transmembrane region" description="Helical" evidence="6">
    <location>
        <begin position="84"/>
        <end position="107"/>
    </location>
</feature>
<proteinExistence type="predicted"/>
<reference evidence="8 9" key="1">
    <citation type="submission" date="2017-09" db="EMBL/GenBank/DDBJ databases">
        <title>Bacterial strain isolated from the female urinary microbiota.</title>
        <authorList>
            <person name="Thomas-White K."/>
            <person name="Kumar N."/>
            <person name="Forster S."/>
            <person name="Putonti C."/>
            <person name="Lawley T."/>
            <person name="Wolfe A.J."/>
        </authorList>
    </citation>
    <scope>NUCLEOTIDE SEQUENCE [LARGE SCALE GENOMIC DNA]</scope>
    <source>
        <strain evidence="8 9">UMB0680</strain>
    </source>
</reference>
<accession>A0A2N6PH90</accession>
<evidence type="ECO:0000313" key="8">
    <source>
        <dbReference type="EMBL" id="PMB98033.1"/>
    </source>
</evidence>
<evidence type="ECO:0000256" key="5">
    <source>
        <dbReference type="ARBA" id="ARBA00023136"/>
    </source>
</evidence>
<feature type="domain" description="DUF3817" evidence="7">
    <location>
        <begin position="38"/>
        <end position="138"/>
    </location>
</feature>
<dbReference type="RefSeq" id="WP_102161830.1">
    <property type="nucleotide sequence ID" value="NZ_PNFZ01000003.1"/>
</dbReference>
<evidence type="ECO:0000256" key="2">
    <source>
        <dbReference type="ARBA" id="ARBA00022475"/>
    </source>
</evidence>
<keyword evidence="9" id="KW-1185">Reference proteome</keyword>
<sequence>MVTDPHDARQHPDDARPDLSDDNVWLYSRYTSALNASRFYRVMAIITGSLLLILTVEMIYKYIIVGLIMNGDVSQALMIGNFNLAAAIAISHGWCYVVYLISCLWLNQTMRWKLSRLLIMALAGVVPVMSFILERRVHHRVQDELDAAVVVAPVEG</sequence>
<organism evidence="8 9">
    <name type="scientific">Brevibacterium luteolum</name>
    <dbReference type="NCBI Taxonomy" id="199591"/>
    <lineage>
        <taxon>Bacteria</taxon>
        <taxon>Bacillati</taxon>
        <taxon>Actinomycetota</taxon>
        <taxon>Actinomycetes</taxon>
        <taxon>Micrococcales</taxon>
        <taxon>Brevibacteriaceae</taxon>
        <taxon>Brevibacterium</taxon>
    </lineage>
</organism>
<feature type="transmembrane region" description="Helical" evidence="6">
    <location>
        <begin position="39"/>
        <end position="64"/>
    </location>
</feature>
<dbReference type="PANTHER" id="PTHR40077:SF2">
    <property type="entry name" value="MEMBRANE PROTEIN"/>
    <property type="match status" value="1"/>
</dbReference>
<comment type="caution">
    <text evidence="8">The sequence shown here is derived from an EMBL/GenBank/DDBJ whole genome shotgun (WGS) entry which is preliminary data.</text>
</comment>